<name>A0A0L0MYM8_TOLOC</name>
<keyword evidence="3" id="KW-1185">Reference proteome</keyword>
<accession>A0A0L0MYM8</accession>
<feature type="region of interest" description="Disordered" evidence="1">
    <location>
        <begin position="216"/>
        <end position="284"/>
    </location>
</feature>
<sequence length="319" mass="35066">MFATQHYMDAMTDPGRKRLRDDEEAANSAMGFGEHRNKRLQSLPFRTSPKASQQWLPSSAVMPLHSSANEPSPRSHFSPWSSSPAIGSQPQDAEVDMTDAATPPSPYRVDENRATLDPRDRNAATRMPTPIQPSFAAQFKGQHSEWAGPGPTVTALNGIVNMGHHQTGFSDDQCVPRGMASEANWHAVQSNRRLPSPILEAGDSSLRHTAESANMMLDDDNNAEPPESSLCMHPSPPHAMDHPNAMIDVESQLPVQPSESDADPSSPSPGRRGHVRSKHTVNSWTWQPGMKKSFSIGYRSDCEKCRLKVPGHFNHIIIS</sequence>
<protein>
    <submittedName>
        <fullName evidence="2">Uncharacterized protein</fullName>
    </submittedName>
</protein>
<dbReference type="EMBL" id="LFRF01000045">
    <property type="protein sequence ID" value="KND86942.1"/>
    <property type="molecule type" value="Genomic_DNA"/>
</dbReference>
<evidence type="ECO:0000256" key="1">
    <source>
        <dbReference type="SAM" id="MobiDB-lite"/>
    </source>
</evidence>
<evidence type="ECO:0000313" key="3">
    <source>
        <dbReference type="Proteomes" id="UP000036947"/>
    </source>
</evidence>
<comment type="caution">
    <text evidence="2">The sequence shown here is derived from an EMBL/GenBank/DDBJ whole genome shotgun (WGS) entry which is preliminary data.</text>
</comment>
<feature type="compositionally biased region" description="Low complexity" evidence="1">
    <location>
        <begin position="71"/>
        <end position="84"/>
    </location>
</feature>
<reference evidence="2 3" key="1">
    <citation type="journal article" date="2015" name="BMC Genomics">
        <title>The genome of the truffle-parasite Tolypocladium ophioglossoides and the evolution of antifungal peptaibiotics.</title>
        <authorList>
            <person name="Quandt C.A."/>
            <person name="Bushley K.E."/>
            <person name="Spatafora J.W."/>
        </authorList>
    </citation>
    <scope>NUCLEOTIDE SEQUENCE [LARGE SCALE GENOMIC DNA]</scope>
    <source>
        <strain evidence="2 3">CBS 100239</strain>
    </source>
</reference>
<organism evidence="2 3">
    <name type="scientific">Tolypocladium ophioglossoides (strain CBS 100239)</name>
    <name type="common">Snaketongue truffleclub</name>
    <name type="synonym">Elaphocordyceps ophioglossoides</name>
    <dbReference type="NCBI Taxonomy" id="1163406"/>
    <lineage>
        <taxon>Eukaryota</taxon>
        <taxon>Fungi</taxon>
        <taxon>Dikarya</taxon>
        <taxon>Ascomycota</taxon>
        <taxon>Pezizomycotina</taxon>
        <taxon>Sordariomycetes</taxon>
        <taxon>Hypocreomycetidae</taxon>
        <taxon>Hypocreales</taxon>
        <taxon>Ophiocordycipitaceae</taxon>
        <taxon>Tolypocladium</taxon>
    </lineage>
</organism>
<dbReference type="AlphaFoldDB" id="A0A0L0MYM8"/>
<dbReference type="Proteomes" id="UP000036947">
    <property type="component" value="Unassembled WGS sequence"/>
</dbReference>
<proteinExistence type="predicted"/>
<dbReference type="OrthoDB" id="2446291at2759"/>
<evidence type="ECO:0000313" key="2">
    <source>
        <dbReference type="EMBL" id="KND86942.1"/>
    </source>
</evidence>
<gene>
    <name evidence="2" type="ORF">TOPH_08423</name>
</gene>
<feature type="compositionally biased region" description="Low complexity" evidence="1">
    <location>
        <begin position="257"/>
        <end position="269"/>
    </location>
</feature>
<feature type="region of interest" description="Disordered" evidence="1">
    <location>
        <begin position="1"/>
        <end position="115"/>
    </location>
</feature>